<evidence type="ECO:0000313" key="2">
    <source>
        <dbReference type="EMBL" id="MDR6941089.1"/>
    </source>
</evidence>
<keyword evidence="3" id="KW-1185">Reference proteome</keyword>
<name>A0ABU1T725_9SPHI</name>
<dbReference type="InterPro" id="IPR011250">
    <property type="entry name" value="OMP/PagP_B-barrel"/>
</dbReference>
<proteinExistence type="predicted"/>
<sequence>MKKIFTTIIIVFGVYTASLAQQKKGDVELGIHIGYSFSDISNSDFFNSSFKSAFNAGIATDFYFSNRWSLKTKLIFDQKGWGPGFFANVSDEKFATDFSLNYITLPIMANWHFGKKRNWYLNFGPYAGYLAGAEATNGDIDVKDSFHSTDFGLALGIGTKIKLSNKVKLLLEYDEQAGITNIFKENTGSAVRNGRGSFNIGLNFIIK</sequence>
<evidence type="ECO:0000313" key="3">
    <source>
        <dbReference type="Proteomes" id="UP001247620"/>
    </source>
</evidence>
<comment type="caution">
    <text evidence="2">The sequence shown here is derived from an EMBL/GenBank/DDBJ whole genome shotgun (WGS) entry which is preliminary data.</text>
</comment>
<accession>A0ABU1T725</accession>
<dbReference type="Gene3D" id="2.40.160.20">
    <property type="match status" value="1"/>
</dbReference>
<reference evidence="2 3" key="1">
    <citation type="submission" date="2023-07" db="EMBL/GenBank/DDBJ databases">
        <title>Sorghum-associated microbial communities from plants grown in Nebraska, USA.</title>
        <authorList>
            <person name="Schachtman D."/>
        </authorList>
    </citation>
    <scope>NUCLEOTIDE SEQUENCE [LARGE SCALE GENOMIC DNA]</scope>
    <source>
        <strain evidence="2 3">3262</strain>
    </source>
</reference>
<dbReference type="RefSeq" id="WP_310092448.1">
    <property type="nucleotide sequence ID" value="NZ_JAVDUU010000001.1"/>
</dbReference>
<dbReference type="InterPro" id="IPR025665">
    <property type="entry name" value="Beta-barrel_OMP_2"/>
</dbReference>
<evidence type="ECO:0000259" key="1">
    <source>
        <dbReference type="Pfam" id="PF13568"/>
    </source>
</evidence>
<dbReference type="Pfam" id="PF13568">
    <property type="entry name" value="OMP_b-brl_2"/>
    <property type="match status" value="1"/>
</dbReference>
<feature type="domain" description="Outer membrane protein beta-barrel" evidence="1">
    <location>
        <begin position="20"/>
        <end position="183"/>
    </location>
</feature>
<protein>
    <submittedName>
        <fullName evidence="2">Opacity protein-like surface antigen</fullName>
    </submittedName>
</protein>
<dbReference type="SUPFAM" id="SSF56925">
    <property type="entry name" value="OMPA-like"/>
    <property type="match status" value="1"/>
</dbReference>
<dbReference type="EMBL" id="JAVDUU010000001">
    <property type="protein sequence ID" value="MDR6941089.1"/>
    <property type="molecule type" value="Genomic_DNA"/>
</dbReference>
<gene>
    <name evidence="2" type="ORF">J2W55_000917</name>
</gene>
<dbReference type="Proteomes" id="UP001247620">
    <property type="component" value="Unassembled WGS sequence"/>
</dbReference>
<organism evidence="2 3">
    <name type="scientific">Mucilaginibacter pocheonensis</name>
    <dbReference type="NCBI Taxonomy" id="398050"/>
    <lineage>
        <taxon>Bacteria</taxon>
        <taxon>Pseudomonadati</taxon>
        <taxon>Bacteroidota</taxon>
        <taxon>Sphingobacteriia</taxon>
        <taxon>Sphingobacteriales</taxon>
        <taxon>Sphingobacteriaceae</taxon>
        <taxon>Mucilaginibacter</taxon>
    </lineage>
</organism>